<dbReference type="EMBL" id="BAABJX010000052">
    <property type="protein sequence ID" value="GAA4845183.1"/>
    <property type="molecule type" value="Genomic_DNA"/>
</dbReference>
<dbReference type="Proteomes" id="UP001500298">
    <property type="component" value="Unassembled WGS sequence"/>
</dbReference>
<name>A0ABP9DL49_9BACT</name>
<reference evidence="2" key="1">
    <citation type="journal article" date="2019" name="Int. J. Syst. Evol. Microbiol.">
        <title>The Global Catalogue of Microorganisms (GCM) 10K type strain sequencing project: providing services to taxonomists for standard genome sequencing and annotation.</title>
        <authorList>
            <consortium name="The Broad Institute Genomics Platform"/>
            <consortium name="The Broad Institute Genome Sequencing Center for Infectious Disease"/>
            <person name="Wu L."/>
            <person name="Ma J."/>
        </authorList>
    </citation>
    <scope>NUCLEOTIDE SEQUENCE [LARGE SCALE GENOMIC DNA]</scope>
    <source>
        <strain evidence="2">JCM 18326</strain>
    </source>
</reference>
<gene>
    <name evidence="1" type="ORF">GCM10023331_32500</name>
</gene>
<accession>A0ABP9DL49</accession>
<evidence type="ECO:0000313" key="2">
    <source>
        <dbReference type="Proteomes" id="UP001500298"/>
    </source>
</evidence>
<evidence type="ECO:0000313" key="1">
    <source>
        <dbReference type="EMBL" id="GAA4845183.1"/>
    </source>
</evidence>
<proteinExistence type="predicted"/>
<keyword evidence="2" id="KW-1185">Reference proteome</keyword>
<organism evidence="1 2">
    <name type="scientific">Algivirga pacifica</name>
    <dbReference type="NCBI Taxonomy" id="1162670"/>
    <lineage>
        <taxon>Bacteria</taxon>
        <taxon>Pseudomonadati</taxon>
        <taxon>Bacteroidota</taxon>
        <taxon>Cytophagia</taxon>
        <taxon>Cytophagales</taxon>
        <taxon>Flammeovirgaceae</taxon>
        <taxon>Algivirga</taxon>
    </lineage>
</organism>
<dbReference type="RefSeq" id="WP_345373695.1">
    <property type="nucleotide sequence ID" value="NZ_BAABJX010000052.1"/>
</dbReference>
<sequence>MKNQDFNAFNDLELAKIKGGKDKRKDDINGDDYEIIILTATTSGKKKGKKK</sequence>
<comment type="caution">
    <text evidence="1">The sequence shown here is derived from an EMBL/GenBank/DDBJ whole genome shotgun (WGS) entry which is preliminary data.</text>
</comment>
<evidence type="ECO:0008006" key="3">
    <source>
        <dbReference type="Google" id="ProtNLM"/>
    </source>
</evidence>
<protein>
    <recommendedName>
        <fullName evidence="3">Bacteriocin-type signal sequence-containing protein</fullName>
    </recommendedName>
</protein>